<reference evidence="2 3" key="1">
    <citation type="journal article" date="2013" name="Nature">
        <title>Anaerobic oxidation of methane coupled to nitrate reduction in a novel archaeal lineage.</title>
        <authorList>
            <person name="Haroon M.F."/>
            <person name="Hu S."/>
            <person name="Shi Y."/>
            <person name="Imelfort M."/>
            <person name="Keller J."/>
            <person name="Hugenholtz P."/>
            <person name="Yuan Z."/>
            <person name="Tyson G.W."/>
        </authorList>
    </citation>
    <scope>NUCLEOTIDE SEQUENCE [LARGE SCALE GENOMIC DNA]</scope>
    <source>
        <strain evidence="2 3">ANME-2d</strain>
    </source>
</reference>
<evidence type="ECO:0000313" key="2">
    <source>
        <dbReference type="EMBL" id="KCZ73641.1"/>
    </source>
</evidence>
<evidence type="ECO:0000256" key="1">
    <source>
        <dbReference type="SAM" id="MobiDB-lite"/>
    </source>
</evidence>
<name>A0A062V3H6_9EURY</name>
<dbReference type="EMBL" id="JMIY01000001">
    <property type="protein sequence ID" value="KCZ73641.1"/>
    <property type="molecule type" value="Genomic_DNA"/>
</dbReference>
<keyword evidence="3" id="KW-1185">Reference proteome</keyword>
<feature type="compositionally biased region" description="Basic residues" evidence="1">
    <location>
        <begin position="18"/>
        <end position="28"/>
    </location>
</feature>
<dbReference type="Proteomes" id="UP000027153">
    <property type="component" value="Unassembled WGS sequence"/>
</dbReference>
<sequence>MHPNCNPNSDQSCDHNPAKKRGRGRPKGLIRVSRSTHGGFTKDPMRLLDFWKKNKPDVAKFVEDVSESFRRQLDWEPTDPRMTELLFLSIQIASRNLMTDTAAAADFKRAVKDSKTGAVVRWRAHHLLTPILKFDVRIHEKLKNFGLYAEQGPRYNMEDLYKLLKSKNIEGDDTFMKILAIMATKMSDREPAEE</sequence>
<organism evidence="2 3">
    <name type="scientific">Candidatus Methanoperedens nitratireducens</name>
    <dbReference type="NCBI Taxonomy" id="1392998"/>
    <lineage>
        <taxon>Archaea</taxon>
        <taxon>Methanobacteriati</taxon>
        <taxon>Methanobacteriota</taxon>
        <taxon>Stenosarchaea group</taxon>
        <taxon>Methanomicrobia</taxon>
        <taxon>Methanosarcinales</taxon>
        <taxon>ANME-2 cluster</taxon>
        <taxon>Candidatus Methanoperedentaceae</taxon>
        <taxon>Candidatus Methanoperedens</taxon>
    </lineage>
</organism>
<feature type="region of interest" description="Disordered" evidence="1">
    <location>
        <begin position="1"/>
        <end position="36"/>
    </location>
</feature>
<dbReference type="RefSeq" id="WP_198527338.1">
    <property type="nucleotide sequence ID" value="NZ_JMIY01000001.1"/>
</dbReference>
<dbReference type="AlphaFoldDB" id="A0A062V3H6"/>
<accession>A0A062V3H6</accession>
<proteinExistence type="predicted"/>
<comment type="caution">
    <text evidence="2">The sequence shown here is derived from an EMBL/GenBank/DDBJ whole genome shotgun (WGS) entry which is preliminary data.</text>
</comment>
<gene>
    <name evidence="2" type="ORF">ANME2D_00713</name>
</gene>
<protein>
    <submittedName>
        <fullName evidence="2">Uncharacterized protein</fullName>
    </submittedName>
</protein>
<evidence type="ECO:0000313" key="3">
    <source>
        <dbReference type="Proteomes" id="UP000027153"/>
    </source>
</evidence>
<feature type="compositionally biased region" description="Polar residues" evidence="1">
    <location>
        <begin position="1"/>
        <end position="11"/>
    </location>
</feature>